<dbReference type="Pfam" id="PF07511">
    <property type="entry name" value="DUF1525"/>
    <property type="match status" value="1"/>
</dbReference>
<gene>
    <name evidence="2" type="ORF">D5071_09410</name>
</gene>
<organism evidence="2 3">
    <name type="scientific">Pectobacterium carotovorum</name>
    <name type="common">Erwinia carotovora</name>
    <dbReference type="NCBI Taxonomy" id="554"/>
    <lineage>
        <taxon>Bacteria</taxon>
        <taxon>Pseudomonadati</taxon>
        <taxon>Pseudomonadota</taxon>
        <taxon>Gammaproteobacteria</taxon>
        <taxon>Enterobacterales</taxon>
        <taxon>Pectobacteriaceae</taxon>
        <taxon>Pectobacterium</taxon>
    </lineage>
</organism>
<dbReference type="InterPro" id="IPR011090">
    <property type="entry name" value="Integr_conj_element_PFL4709"/>
</dbReference>
<protein>
    <submittedName>
        <fullName evidence="2">TIGR03757 family integrating conjugative element protein</fullName>
    </submittedName>
</protein>
<name>A0A419AWU7_PECCA</name>
<sequence>MIRVISVLPVMCFALNAFAGTVIYTDSAHPVSSVSSDIPVVYLDAVAKAEQNLFGQLPTDAVQAEKQAREIVGSPAFIQQQQQIQDAYQGVVRAWSLGVKKYPAIVFDDRWVVYGTTDVDLARQHLTNVVQEAKP</sequence>
<feature type="chain" id="PRO_5019499011" evidence="1">
    <location>
        <begin position="20"/>
        <end position="135"/>
    </location>
</feature>
<proteinExistence type="predicted"/>
<dbReference type="AlphaFoldDB" id="A0A419AWU7"/>
<evidence type="ECO:0000313" key="2">
    <source>
        <dbReference type="EMBL" id="RJL51846.1"/>
    </source>
</evidence>
<dbReference type="RefSeq" id="WP_048256358.1">
    <property type="nucleotide sequence ID" value="NZ_QZDH01000019.1"/>
</dbReference>
<reference evidence="2 3" key="1">
    <citation type="submission" date="2018-09" db="EMBL/GenBank/DDBJ databases">
        <title>Phylogenetic diversity of Pectobacterium and Dickeya strains causing blackleg disease of potato in Morocco.</title>
        <authorList>
            <person name="Oulghazi S."/>
            <person name="Moumni M."/>
            <person name="Faure D."/>
        </authorList>
    </citation>
    <scope>NUCLEOTIDE SEQUENCE [LARGE SCALE GENOMIC DNA]</scope>
    <source>
        <strain evidence="2 3">S1.15.11.2D</strain>
    </source>
</reference>
<accession>A0A419AWU7</accession>
<dbReference type="Proteomes" id="UP000283655">
    <property type="component" value="Unassembled WGS sequence"/>
</dbReference>
<feature type="signal peptide" evidence="1">
    <location>
        <begin position="1"/>
        <end position="19"/>
    </location>
</feature>
<evidence type="ECO:0000256" key="1">
    <source>
        <dbReference type="SAM" id="SignalP"/>
    </source>
</evidence>
<evidence type="ECO:0000313" key="3">
    <source>
        <dbReference type="Proteomes" id="UP000283655"/>
    </source>
</evidence>
<keyword evidence="1" id="KW-0732">Signal</keyword>
<dbReference type="EMBL" id="QZDH01000019">
    <property type="protein sequence ID" value="RJL51846.1"/>
    <property type="molecule type" value="Genomic_DNA"/>
</dbReference>
<comment type="caution">
    <text evidence="2">The sequence shown here is derived from an EMBL/GenBank/DDBJ whole genome shotgun (WGS) entry which is preliminary data.</text>
</comment>
<dbReference type="NCBIfam" id="TIGR03757">
    <property type="entry name" value="conj_TIGR03757"/>
    <property type="match status" value="1"/>
</dbReference>